<gene>
    <name evidence="2" type="ORF">MBSD_n2266</name>
</gene>
<proteinExistence type="predicted"/>
<protein>
    <submittedName>
        <fullName evidence="2">Acyl carrier protein</fullName>
    </submittedName>
</protein>
<dbReference type="SUPFAM" id="SSF47336">
    <property type="entry name" value="ACP-like"/>
    <property type="match status" value="1"/>
</dbReference>
<reference evidence="2" key="1">
    <citation type="submission" date="2015-08" db="EMBL/GenBank/DDBJ databases">
        <title>Complete DNA Sequence of Pseudomonas syringae pv. actinidiae, the Causal Agent of Kiwifruit Canker Disease.</title>
        <authorList>
            <person name="Rikkerink E.H.A."/>
            <person name="Fineran P.C."/>
        </authorList>
    </citation>
    <scope>NUCLEOTIDE SEQUENCE</scope>
    <source>
        <strain evidence="2">SkMP5</strain>
    </source>
</reference>
<dbReference type="EMBL" id="DF970239">
    <property type="protein sequence ID" value="GAP66950.1"/>
    <property type="molecule type" value="Genomic_DNA"/>
</dbReference>
<dbReference type="Gene3D" id="1.10.1200.10">
    <property type="entry name" value="ACP-like"/>
    <property type="match status" value="1"/>
</dbReference>
<dbReference type="InterPro" id="IPR009081">
    <property type="entry name" value="PP-bd_ACP"/>
</dbReference>
<dbReference type="STRING" id="1475481.GCA_000953855_02312"/>
<keyword evidence="3" id="KW-1185">Reference proteome</keyword>
<sequence length="84" mass="9537">MNARDPVELARAALLGVAPDLAGERIEPDTPFRDQFDFDSMDFMHFVAGLAKTTGLDIPERDYPRLQSLRDCARYLEEHGWRAA</sequence>
<evidence type="ECO:0000313" key="2">
    <source>
        <dbReference type="EMBL" id="GAP66950.1"/>
    </source>
</evidence>
<dbReference type="AlphaFoldDB" id="A0A0K8QPW6"/>
<dbReference type="RefSeq" id="WP_062537510.1">
    <property type="nucleotide sequence ID" value="NZ_DF970239.1"/>
</dbReference>
<accession>A0A0K8QPW6</accession>
<dbReference type="OrthoDB" id="9810922at2"/>
<evidence type="ECO:0000313" key="3">
    <source>
        <dbReference type="Proteomes" id="UP000253740"/>
    </source>
</evidence>
<name>A0A0K8QPW6_9GAMM</name>
<organism evidence="2">
    <name type="scientific">Mizugakiibacter sediminis</name>
    <dbReference type="NCBI Taxonomy" id="1475481"/>
    <lineage>
        <taxon>Bacteria</taxon>
        <taxon>Pseudomonadati</taxon>
        <taxon>Pseudomonadota</taxon>
        <taxon>Gammaproteobacteria</taxon>
        <taxon>Lysobacterales</taxon>
        <taxon>Rhodanobacteraceae</taxon>
        <taxon>Mizugakiibacter</taxon>
    </lineage>
</organism>
<feature type="domain" description="Carrier" evidence="1">
    <location>
        <begin position="1"/>
        <end position="80"/>
    </location>
</feature>
<dbReference type="PROSITE" id="PS50075">
    <property type="entry name" value="CARRIER"/>
    <property type="match status" value="1"/>
</dbReference>
<dbReference type="InterPro" id="IPR036736">
    <property type="entry name" value="ACP-like_sf"/>
</dbReference>
<evidence type="ECO:0000259" key="1">
    <source>
        <dbReference type="PROSITE" id="PS50075"/>
    </source>
</evidence>
<dbReference type="Pfam" id="PF00550">
    <property type="entry name" value="PP-binding"/>
    <property type="match status" value="1"/>
</dbReference>
<dbReference type="Proteomes" id="UP000253740">
    <property type="component" value="Unassembled WGS sequence"/>
</dbReference>